<evidence type="ECO:0000313" key="3">
    <source>
        <dbReference type="Proteomes" id="UP000275408"/>
    </source>
</evidence>
<keyword evidence="3" id="KW-1185">Reference proteome</keyword>
<gene>
    <name evidence="2" type="ORF">pdam_00023525</name>
</gene>
<dbReference type="EMBL" id="RCHS01000692">
    <property type="protein sequence ID" value="RMX57228.1"/>
    <property type="molecule type" value="Genomic_DNA"/>
</dbReference>
<comment type="caution">
    <text evidence="2">The sequence shown here is derived from an EMBL/GenBank/DDBJ whole genome shotgun (WGS) entry which is preliminary data.</text>
</comment>
<protein>
    <submittedName>
        <fullName evidence="2">Uncharacterized protein</fullName>
    </submittedName>
</protein>
<proteinExistence type="predicted"/>
<feature type="transmembrane region" description="Helical" evidence="1">
    <location>
        <begin position="391"/>
        <end position="412"/>
    </location>
</feature>
<dbReference type="AlphaFoldDB" id="A0A3M6UV91"/>
<accession>A0A3M6UV91</accession>
<keyword evidence="1" id="KW-1133">Transmembrane helix</keyword>
<keyword evidence="1" id="KW-0812">Transmembrane</keyword>
<name>A0A3M6UV91_POCDA</name>
<organism evidence="2 3">
    <name type="scientific">Pocillopora damicornis</name>
    <name type="common">Cauliflower coral</name>
    <name type="synonym">Millepora damicornis</name>
    <dbReference type="NCBI Taxonomy" id="46731"/>
    <lineage>
        <taxon>Eukaryota</taxon>
        <taxon>Metazoa</taxon>
        <taxon>Cnidaria</taxon>
        <taxon>Anthozoa</taxon>
        <taxon>Hexacorallia</taxon>
        <taxon>Scleractinia</taxon>
        <taxon>Astrocoeniina</taxon>
        <taxon>Pocilloporidae</taxon>
        <taxon>Pocillopora</taxon>
    </lineage>
</organism>
<evidence type="ECO:0000256" key="1">
    <source>
        <dbReference type="SAM" id="Phobius"/>
    </source>
</evidence>
<reference evidence="2 3" key="1">
    <citation type="journal article" date="2018" name="Sci. Rep.">
        <title>Comparative analysis of the Pocillopora damicornis genome highlights role of immune system in coral evolution.</title>
        <authorList>
            <person name="Cunning R."/>
            <person name="Bay R.A."/>
            <person name="Gillette P."/>
            <person name="Baker A.C."/>
            <person name="Traylor-Knowles N."/>
        </authorList>
    </citation>
    <scope>NUCLEOTIDE SEQUENCE [LARGE SCALE GENOMIC DNA]</scope>
    <source>
        <strain evidence="2">RSMAS</strain>
        <tissue evidence="2">Whole animal</tissue>
    </source>
</reference>
<dbReference type="Proteomes" id="UP000275408">
    <property type="component" value="Unassembled WGS sequence"/>
</dbReference>
<keyword evidence="1" id="KW-0472">Membrane</keyword>
<sequence length="422" mass="46549">MAQLHPPLSLPGKVVGWGEEKDGGKGLTIHHCCQKSRVQSHLQDLLVQLIDHLKAKVNLSSSSCLSPYHSALAELAAINSHAAKGARVCSHAKWRGLFSTSLVDPHIQADLLENLSSSLSDDQSSLCEGHLSVDEVLSSLRGMVRPKAHMPTWVAKELSSLAFSFFWSGKRELVSRSVMIQSPLFGGFLLSVFCTSSLHLAWRGLNGLFATSCNSLVFGSSCPHVCCPVADMSTKSCYLYLLSENMVSPHCVAKFFRRWMIQFYHRKFDKNLSSINDIEVLPKQPQFFKPRVISIENDVPERPCTVFVNPRARVPATVFFKALNDASADPCHLSCIQLQSNGKIIELTSCSSGLHERFLSLNTIEIHVKPFALLHVGPSPNFATHLMKCPILILMSSTTIVVTLNTLALNILRMVFIITASV</sequence>
<evidence type="ECO:0000313" key="2">
    <source>
        <dbReference type="EMBL" id="RMX57228.1"/>
    </source>
</evidence>
<dbReference type="OrthoDB" id="5985917at2759"/>